<accession>A0ABN0UHM4</accession>
<protein>
    <submittedName>
        <fullName evidence="1">Uncharacterized protein</fullName>
    </submittedName>
</protein>
<sequence>MDAADTWRGAVAAGTDPLARLVDVVEVPGRDEWAAVRGVEPDGALLVRPGTVVAWRSATRPADTADALDRAFAAVRAPVTS</sequence>
<dbReference type="Gene3D" id="3.40.30.120">
    <property type="match status" value="1"/>
</dbReference>
<evidence type="ECO:0000313" key="2">
    <source>
        <dbReference type="Proteomes" id="UP001500967"/>
    </source>
</evidence>
<reference evidence="1 2" key="1">
    <citation type="journal article" date="2019" name="Int. J. Syst. Evol. Microbiol.">
        <title>The Global Catalogue of Microorganisms (GCM) 10K type strain sequencing project: providing services to taxonomists for standard genome sequencing and annotation.</title>
        <authorList>
            <consortium name="The Broad Institute Genomics Platform"/>
            <consortium name="The Broad Institute Genome Sequencing Center for Infectious Disease"/>
            <person name="Wu L."/>
            <person name="Ma J."/>
        </authorList>
    </citation>
    <scope>NUCLEOTIDE SEQUENCE [LARGE SCALE GENOMIC DNA]</scope>
    <source>
        <strain evidence="1 2">JCM 10425</strain>
    </source>
</reference>
<comment type="caution">
    <text evidence="1">The sequence shown here is derived from an EMBL/GenBank/DDBJ whole genome shotgun (WGS) entry which is preliminary data.</text>
</comment>
<name>A0ABN0UHM4_9ACTN</name>
<keyword evidence="2" id="KW-1185">Reference proteome</keyword>
<dbReference type="Pfam" id="PF21274">
    <property type="entry name" value="Rng_hyd_C"/>
    <property type="match status" value="1"/>
</dbReference>
<dbReference type="EMBL" id="BAAAGX010000016">
    <property type="protein sequence ID" value="GAA0250874.1"/>
    <property type="molecule type" value="Genomic_DNA"/>
</dbReference>
<organism evidence="1 2">
    <name type="scientific">Cryptosporangium japonicum</name>
    <dbReference type="NCBI Taxonomy" id="80872"/>
    <lineage>
        <taxon>Bacteria</taxon>
        <taxon>Bacillati</taxon>
        <taxon>Actinomycetota</taxon>
        <taxon>Actinomycetes</taxon>
        <taxon>Cryptosporangiales</taxon>
        <taxon>Cryptosporangiaceae</taxon>
        <taxon>Cryptosporangium</taxon>
    </lineage>
</organism>
<dbReference type="Proteomes" id="UP001500967">
    <property type="component" value="Unassembled WGS sequence"/>
</dbReference>
<evidence type="ECO:0000313" key="1">
    <source>
        <dbReference type="EMBL" id="GAA0250874.1"/>
    </source>
</evidence>
<proteinExistence type="predicted"/>
<gene>
    <name evidence="1" type="ORF">GCM10009539_39990</name>
</gene>
<dbReference type="RefSeq" id="WP_344650375.1">
    <property type="nucleotide sequence ID" value="NZ_BAAAGX010000016.1"/>
</dbReference>